<evidence type="ECO:0000256" key="2">
    <source>
        <dbReference type="ARBA" id="ARBA00022723"/>
    </source>
</evidence>
<evidence type="ECO:0000256" key="3">
    <source>
        <dbReference type="ARBA" id="ARBA00022771"/>
    </source>
</evidence>
<dbReference type="SMART" id="SM00154">
    <property type="entry name" value="ZnF_AN1"/>
    <property type="match status" value="1"/>
</dbReference>
<dbReference type="SUPFAM" id="SSF118310">
    <property type="entry name" value="AN1-like Zinc finger"/>
    <property type="match status" value="1"/>
</dbReference>
<evidence type="ECO:0000259" key="7">
    <source>
        <dbReference type="PROSITE" id="PS51039"/>
    </source>
</evidence>
<keyword evidence="9" id="KW-1185">Reference proteome</keyword>
<dbReference type="Pfam" id="PF01428">
    <property type="entry name" value="zf-AN1"/>
    <property type="match status" value="1"/>
</dbReference>
<evidence type="ECO:0000313" key="9">
    <source>
        <dbReference type="Proteomes" id="UP001202328"/>
    </source>
</evidence>
<gene>
    <name evidence="8" type="ORF">MKW98_029623</name>
</gene>
<dbReference type="InterPro" id="IPR002653">
    <property type="entry name" value="Znf_A20"/>
</dbReference>
<dbReference type="Pfam" id="PF01754">
    <property type="entry name" value="zf-A20"/>
    <property type="match status" value="1"/>
</dbReference>
<accession>A0AAD4XPC3</accession>
<proteinExistence type="predicted"/>
<organism evidence="8 9">
    <name type="scientific">Papaver atlanticum</name>
    <dbReference type="NCBI Taxonomy" id="357466"/>
    <lineage>
        <taxon>Eukaryota</taxon>
        <taxon>Viridiplantae</taxon>
        <taxon>Streptophyta</taxon>
        <taxon>Embryophyta</taxon>
        <taxon>Tracheophyta</taxon>
        <taxon>Spermatophyta</taxon>
        <taxon>Magnoliopsida</taxon>
        <taxon>Ranunculales</taxon>
        <taxon>Papaveraceae</taxon>
        <taxon>Papaveroideae</taxon>
        <taxon>Papaver</taxon>
    </lineage>
</organism>
<dbReference type="FunFam" id="4.10.1110.10:FF:000001">
    <property type="entry name" value="Zinc finger AN1-type containing 6"/>
    <property type="match status" value="1"/>
</dbReference>
<feature type="domain" description="AN1-type" evidence="7">
    <location>
        <begin position="103"/>
        <end position="149"/>
    </location>
</feature>
<evidence type="ECO:0000256" key="1">
    <source>
        <dbReference type="ARBA" id="ARBA00003732"/>
    </source>
</evidence>
<comment type="function">
    <text evidence="1">May be involved in environmental stress response.</text>
</comment>
<dbReference type="AlphaFoldDB" id="A0AAD4XPC3"/>
<dbReference type="PANTHER" id="PTHR10634:SF116">
    <property type="entry name" value="ZINC FINGER A20 AND AN1 DOMAIN-CONTAINING STRESS-ASSOCIATED PROTEIN 1"/>
    <property type="match status" value="1"/>
</dbReference>
<keyword evidence="4" id="KW-0862">Zinc</keyword>
<evidence type="ECO:0000259" key="6">
    <source>
        <dbReference type="PROSITE" id="PS51036"/>
    </source>
</evidence>
<name>A0AAD4XPC3_9MAGN</name>
<dbReference type="Proteomes" id="UP001202328">
    <property type="component" value="Unassembled WGS sequence"/>
</dbReference>
<dbReference type="EMBL" id="JAJJMB010005286">
    <property type="protein sequence ID" value="KAI3939847.1"/>
    <property type="molecule type" value="Genomic_DNA"/>
</dbReference>
<sequence>MASQDSFNGCEAHILCVNRCGFFGTAANMNLCSKCYSDQLKADELSILAKGAFEKSANPKKVLTAQAESVGSSDSSVVYQTTALPSSASPDSATSSSNGERGTVVKHRCFSCNKKVGLTGIKCKCGSVFCSLHRYPEKHSCDFDYKGVGRESLAKLNPQVKADKIDRF</sequence>
<dbReference type="GO" id="GO:0008270">
    <property type="term" value="F:zinc ion binding"/>
    <property type="evidence" value="ECO:0007669"/>
    <property type="project" value="UniProtKB-KW"/>
</dbReference>
<dbReference type="InterPro" id="IPR000058">
    <property type="entry name" value="Znf_AN1"/>
</dbReference>
<keyword evidence="2" id="KW-0479">Metal-binding</keyword>
<evidence type="ECO:0000256" key="4">
    <source>
        <dbReference type="ARBA" id="ARBA00022833"/>
    </source>
</evidence>
<dbReference type="GO" id="GO:0003677">
    <property type="term" value="F:DNA binding"/>
    <property type="evidence" value="ECO:0007669"/>
    <property type="project" value="InterPro"/>
</dbReference>
<evidence type="ECO:0000256" key="5">
    <source>
        <dbReference type="PROSITE-ProRule" id="PRU00449"/>
    </source>
</evidence>
<comment type="caution">
    <text evidence="8">The sequence shown here is derived from an EMBL/GenBank/DDBJ whole genome shotgun (WGS) entry which is preliminary data.</text>
</comment>
<dbReference type="SMART" id="SM00259">
    <property type="entry name" value="ZnF_A20"/>
    <property type="match status" value="1"/>
</dbReference>
<feature type="domain" description="A20-type" evidence="6">
    <location>
        <begin position="10"/>
        <end position="44"/>
    </location>
</feature>
<dbReference type="PROSITE" id="PS51039">
    <property type="entry name" value="ZF_AN1"/>
    <property type="match status" value="1"/>
</dbReference>
<dbReference type="Gene3D" id="1.20.5.4770">
    <property type="match status" value="1"/>
</dbReference>
<evidence type="ECO:0000313" key="8">
    <source>
        <dbReference type="EMBL" id="KAI3939847.1"/>
    </source>
</evidence>
<dbReference type="SUPFAM" id="SSF57716">
    <property type="entry name" value="Glucocorticoid receptor-like (DNA-binding domain)"/>
    <property type="match status" value="1"/>
</dbReference>
<dbReference type="InterPro" id="IPR050652">
    <property type="entry name" value="AN1_A20_ZnFinger"/>
</dbReference>
<keyword evidence="3 5" id="KW-0863">Zinc-finger</keyword>
<dbReference type="PANTHER" id="PTHR10634">
    <property type="entry name" value="AN1-TYPE ZINC FINGER PROTEIN"/>
    <property type="match status" value="1"/>
</dbReference>
<protein>
    <submittedName>
        <fullName evidence="8">Uncharacterized protein</fullName>
    </submittedName>
</protein>
<dbReference type="InterPro" id="IPR035896">
    <property type="entry name" value="AN1-like_Znf"/>
</dbReference>
<reference evidence="8" key="1">
    <citation type="submission" date="2022-04" db="EMBL/GenBank/DDBJ databases">
        <title>A functionally conserved STORR gene fusion in Papaver species that diverged 16.8 million years ago.</title>
        <authorList>
            <person name="Catania T."/>
        </authorList>
    </citation>
    <scope>NUCLEOTIDE SEQUENCE</scope>
    <source>
        <strain evidence="8">S-188037</strain>
    </source>
</reference>
<dbReference type="GO" id="GO:0043161">
    <property type="term" value="P:proteasome-mediated ubiquitin-dependent protein catabolic process"/>
    <property type="evidence" value="ECO:0007669"/>
    <property type="project" value="TreeGrafter"/>
</dbReference>
<dbReference type="PROSITE" id="PS51036">
    <property type="entry name" value="ZF_A20"/>
    <property type="match status" value="1"/>
</dbReference>
<dbReference type="Gene3D" id="4.10.1110.10">
    <property type="entry name" value="AN1-like Zinc finger"/>
    <property type="match status" value="1"/>
</dbReference>